<gene>
    <name evidence="1" type="ORF">ABIQ69_08870</name>
</gene>
<proteinExistence type="predicted"/>
<protein>
    <submittedName>
        <fullName evidence="1">Uncharacterized protein</fullName>
    </submittedName>
</protein>
<dbReference type="RefSeq" id="WP_350346761.1">
    <property type="nucleotide sequence ID" value="NZ_CP158374.1"/>
</dbReference>
<accession>A0AAU7W220</accession>
<name>A0AAU7W220_9MICO</name>
<dbReference type="EMBL" id="CP158374">
    <property type="protein sequence ID" value="XBX80735.1"/>
    <property type="molecule type" value="Genomic_DNA"/>
</dbReference>
<dbReference type="AlphaFoldDB" id="A0AAU7W220"/>
<sequence length="255" mass="27464">MTAVGFSCGHGAAPGSPGSVVLRRACPVCMLVHETQRTRGELLGRVAPAQRAAVAAETRVGAEYEWRCARGHDRYRASIAEVLTGTGCAKCRTAAIAPAALAEAGVPFMKPGLRVGTSMTEQRLRALLGERLRLHHRVNAIRIARTFHGRREVWPDIIVPSLRIAVEYDDPGRSRRAHLGLKEASDLDKDDALREVGWDVIRVRGGGLGPIGPNSIVCRSITAEVADAVVRRMRELRGDAAVDAITLPTATSVRS</sequence>
<evidence type="ECO:0000313" key="1">
    <source>
        <dbReference type="EMBL" id="XBX80735.1"/>
    </source>
</evidence>
<reference evidence="1" key="1">
    <citation type="submission" date="2024-05" db="EMBL/GenBank/DDBJ databases">
        <authorList>
            <person name="Yu L."/>
        </authorList>
    </citation>
    <scope>NUCLEOTIDE SEQUENCE</scope>
    <source>
        <strain evidence="1">G08B096</strain>
    </source>
</reference>
<organism evidence="1">
    <name type="scientific">Agromyces sp. G08B096</name>
    <dbReference type="NCBI Taxonomy" id="3156399"/>
    <lineage>
        <taxon>Bacteria</taxon>
        <taxon>Bacillati</taxon>
        <taxon>Actinomycetota</taxon>
        <taxon>Actinomycetes</taxon>
        <taxon>Micrococcales</taxon>
        <taxon>Microbacteriaceae</taxon>
        <taxon>Agromyces</taxon>
    </lineage>
</organism>